<feature type="non-terminal residue" evidence="2">
    <location>
        <position position="1"/>
    </location>
</feature>
<organism evidence="2 3">
    <name type="scientific">Trichostrongylus colubriformis</name>
    <name type="common">Black scour worm</name>
    <dbReference type="NCBI Taxonomy" id="6319"/>
    <lineage>
        <taxon>Eukaryota</taxon>
        <taxon>Metazoa</taxon>
        <taxon>Ecdysozoa</taxon>
        <taxon>Nematoda</taxon>
        <taxon>Chromadorea</taxon>
        <taxon>Rhabditida</taxon>
        <taxon>Rhabditina</taxon>
        <taxon>Rhabditomorpha</taxon>
        <taxon>Strongyloidea</taxon>
        <taxon>Trichostrongylidae</taxon>
        <taxon>Trichostrongylus</taxon>
    </lineage>
</organism>
<feature type="non-terminal residue" evidence="2">
    <location>
        <position position="96"/>
    </location>
</feature>
<evidence type="ECO:0000313" key="2">
    <source>
        <dbReference type="EMBL" id="KAK5974782.1"/>
    </source>
</evidence>
<accession>A0AAN8F9M8</accession>
<gene>
    <name evidence="2" type="ORF">GCK32_015412</name>
</gene>
<comment type="caution">
    <text evidence="2">The sequence shown here is derived from an EMBL/GenBank/DDBJ whole genome shotgun (WGS) entry which is preliminary data.</text>
</comment>
<keyword evidence="3" id="KW-1185">Reference proteome</keyword>
<dbReference type="EMBL" id="WIXE01013803">
    <property type="protein sequence ID" value="KAK5974782.1"/>
    <property type="molecule type" value="Genomic_DNA"/>
</dbReference>
<protein>
    <submittedName>
        <fullName evidence="2">Uncharacterized protein</fullName>
    </submittedName>
</protein>
<dbReference type="AlphaFoldDB" id="A0AAN8F9M8"/>
<sequence length="96" mass="11199">YSMVVKTRLLHNKSSLRRSFRTRPSNQFPVILVDHQEIKLFGDDSFDDDFVLKSPSARKPRKKNEEPTKVFANVTNLPPISEPEEDEPMLEKLNEE</sequence>
<reference evidence="2 3" key="1">
    <citation type="submission" date="2019-10" db="EMBL/GenBank/DDBJ databases">
        <title>Assembly and Annotation for the nematode Trichostrongylus colubriformis.</title>
        <authorList>
            <person name="Martin J."/>
        </authorList>
    </citation>
    <scope>NUCLEOTIDE SEQUENCE [LARGE SCALE GENOMIC DNA]</scope>
    <source>
        <strain evidence="2">G859</strain>
        <tissue evidence="2">Whole worm</tissue>
    </source>
</reference>
<proteinExistence type="predicted"/>
<dbReference type="Proteomes" id="UP001331761">
    <property type="component" value="Unassembled WGS sequence"/>
</dbReference>
<feature type="region of interest" description="Disordered" evidence="1">
    <location>
        <begin position="53"/>
        <end position="96"/>
    </location>
</feature>
<name>A0AAN8F9M8_TRICO</name>
<evidence type="ECO:0000256" key="1">
    <source>
        <dbReference type="SAM" id="MobiDB-lite"/>
    </source>
</evidence>
<evidence type="ECO:0000313" key="3">
    <source>
        <dbReference type="Proteomes" id="UP001331761"/>
    </source>
</evidence>